<dbReference type="GO" id="GO:0008610">
    <property type="term" value="P:lipid biosynthetic process"/>
    <property type="evidence" value="ECO:0007669"/>
    <property type="project" value="UniProtKB-ARBA"/>
</dbReference>
<dbReference type="HOGENOM" id="CLU_030320_0_0_10"/>
<dbReference type="STRING" id="743722.Sph21_1254"/>
<evidence type="ECO:0000259" key="2">
    <source>
        <dbReference type="Pfam" id="PF00487"/>
    </source>
</evidence>
<dbReference type="EC" id="1.14.19.3" evidence="3"/>
<feature type="transmembrane region" description="Helical" evidence="1">
    <location>
        <begin position="213"/>
        <end position="233"/>
    </location>
</feature>
<feature type="transmembrane region" description="Helical" evidence="1">
    <location>
        <begin position="239"/>
        <end position="262"/>
    </location>
</feature>
<keyword evidence="3" id="KW-0560">Oxidoreductase</keyword>
<sequence>MSNQAITLRNMEKLIKPTFKKASADDFFKKMQKEVHENILKNPRIQTGNIIKSFFLLFGFLGSYVGILVFGHTKGGLFFFYILAGMFMIVLFVNAFHDAAHNAVFRNPKYNKWFTYVLELFGSNSFIWKKRHLVLHHPYANIQHWDIDIKQSDLARIFPSSPFFNYHKYQHIYMFLLYPFYTLNWLFIRDFKDFFGTKDNYLKRVVTIPKIEYIKLFACKIFNLFYLLFVPMLVLQQPWYMILLAWFVMHLSGSALGVIALLSTHVDEHAHFPMPPEDGKMQTTWAEHQMRVTKDFSADSMLANFLFGGFTHHVAHHLFPGVAHTYYPYITRVIRRYAAEYGLPYHCYPFWKAIASHFRLLQKNGREENLFRTGEL</sequence>
<dbReference type="PATRIC" id="fig|743722.3.peg.1344"/>
<keyword evidence="1" id="KW-0472">Membrane</keyword>
<keyword evidence="1" id="KW-0812">Transmembrane</keyword>
<gene>
    <name evidence="3" type="ordered locus">Sph21_1254</name>
</gene>
<dbReference type="EMBL" id="CP002584">
    <property type="protein sequence ID" value="ADZ77819.1"/>
    <property type="molecule type" value="Genomic_DNA"/>
</dbReference>
<dbReference type="InterPro" id="IPR005804">
    <property type="entry name" value="FA_desaturase_dom"/>
</dbReference>
<feature type="transmembrane region" description="Helical" evidence="1">
    <location>
        <begin position="77"/>
        <end position="96"/>
    </location>
</feature>
<feature type="transmembrane region" description="Helical" evidence="1">
    <location>
        <begin position="50"/>
        <end position="70"/>
    </location>
</feature>
<feature type="domain" description="Fatty acid desaturase" evidence="2">
    <location>
        <begin position="79"/>
        <end position="348"/>
    </location>
</feature>
<evidence type="ECO:0000256" key="1">
    <source>
        <dbReference type="SAM" id="Phobius"/>
    </source>
</evidence>
<keyword evidence="1" id="KW-1133">Transmembrane helix</keyword>
<reference evidence="3" key="1">
    <citation type="submission" date="2011-03" db="EMBL/GenBank/DDBJ databases">
        <title>Complete sequence of Sphingobacterium sp. 21.</title>
        <authorList>
            <consortium name="US DOE Joint Genome Institute"/>
            <person name="Lucas S."/>
            <person name="Copeland A."/>
            <person name="Lapidus A."/>
            <person name="Cheng J.-F."/>
            <person name="Goodwin L."/>
            <person name="Pitluck S."/>
            <person name="Davenport K."/>
            <person name="Detter J.C."/>
            <person name="Han C."/>
            <person name="Tapia R."/>
            <person name="Land M."/>
            <person name="Hauser L."/>
            <person name="Kyrpides N."/>
            <person name="Ivanova N."/>
            <person name="Ovchinnikova G."/>
            <person name="Pagani I."/>
            <person name="Siebers A.K."/>
            <person name="Allgaier M."/>
            <person name="Thelen M.P."/>
            <person name="Hugenholtz P."/>
            <person name="Woyke T."/>
        </authorList>
    </citation>
    <scope>NUCLEOTIDE SEQUENCE</scope>
    <source>
        <strain evidence="3">21</strain>
    </source>
</reference>
<evidence type="ECO:0000313" key="3">
    <source>
        <dbReference type="EMBL" id="ADZ77819.1"/>
    </source>
</evidence>
<dbReference type="GO" id="GO:0016213">
    <property type="term" value="F:acyl-CoA 6-desaturase activity"/>
    <property type="evidence" value="ECO:0007669"/>
    <property type="project" value="UniProtKB-EC"/>
</dbReference>
<dbReference type="eggNOG" id="COG3239">
    <property type="taxonomic scope" value="Bacteria"/>
</dbReference>
<dbReference type="GO" id="GO:0016020">
    <property type="term" value="C:membrane"/>
    <property type="evidence" value="ECO:0007669"/>
    <property type="project" value="TreeGrafter"/>
</dbReference>
<dbReference type="PANTHER" id="PTHR19353">
    <property type="entry name" value="FATTY ACID DESATURASE 2"/>
    <property type="match status" value="1"/>
</dbReference>
<dbReference type="Pfam" id="PF00487">
    <property type="entry name" value="FA_desaturase"/>
    <property type="match status" value="1"/>
</dbReference>
<protein>
    <submittedName>
        <fullName evidence="3">Linoleoyl-CoA desaturase</fullName>
        <ecNumber evidence="3">1.14.19.3</ecNumber>
    </submittedName>
</protein>
<proteinExistence type="predicted"/>
<name>F4CE58_SPHS2</name>
<dbReference type="AlphaFoldDB" id="F4CE58"/>
<dbReference type="InterPro" id="IPR012171">
    <property type="entry name" value="Fatty_acid_desaturase"/>
</dbReference>
<dbReference type="KEGG" id="shg:Sph21_1254"/>
<dbReference type="PANTHER" id="PTHR19353:SF19">
    <property type="entry name" value="DELTA(5) FATTY ACID DESATURASE C-RELATED"/>
    <property type="match status" value="1"/>
</dbReference>
<accession>F4CE58</accession>
<organism evidence="3">
    <name type="scientific">Sphingobacterium sp. (strain 21)</name>
    <dbReference type="NCBI Taxonomy" id="743722"/>
    <lineage>
        <taxon>Bacteria</taxon>
        <taxon>Pseudomonadati</taxon>
        <taxon>Bacteroidota</taxon>
        <taxon>Sphingobacteriia</taxon>
        <taxon>Sphingobacteriales</taxon>
        <taxon>Sphingobacteriaceae</taxon>
        <taxon>Sphingobacterium</taxon>
    </lineage>
</organism>
<feature type="transmembrane region" description="Helical" evidence="1">
    <location>
        <begin position="171"/>
        <end position="188"/>
    </location>
</feature>